<comment type="caution">
    <text evidence="1">The sequence shown here is derived from an EMBL/GenBank/DDBJ whole genome shotgun (WGS) entry which is preliminary data.</text>
</comment>
<evidence type="ECO:0000313" key="2">
    <source>
        <dbReference type="Proteomes" id="UP000324222"/>
    </source>
</evidence>
<reference evidence="1 2" key="1">
    <citation type="submission" date="2019-05" db="EMBL/GenBank/DDBJ databases">
        <title>Another draft genome of Portunus trituberculatus and its Hox gene families provides insights of decapod evolution.</title>
        <authorList>
            <person name="Jeong J.-H."/>
            <person name="Song I."/>
            <person name="Kim S."/>
            <person name="Choi T."/>
            <person name="Kim D."/>
            <person name="Ryu S."/>
            <person name="Kim W."/>
        </authorList>
    </citation>
    <scope>NUCLEOTIDE SEQUENCE [LARGE SCALE GENOMIC DNA]</scope>
    <source>
        <tissue evidence="1">Muscle</tissue>
    </source>
</reference>
<sequence length="81" mass="8938">MRPVANEHHHHHLPHLGWPASHTLDDTQALVGWWHSVSDQCQAVWHWASNGPIPECGMTSLRKRTSGHAGCGCDTKTPTGD</sequence>
<dbReference type="Proteomes" id="UP000324222">
    <property type="component" value="Unassembled WGS sequence"/>
</dbReference>
<organism evidence="1 2">
    <name type="scientific">Portunus trituberculatus</name>
    <name type="common">Swimming crab</name>
    <name type="synonym">Neptunus trituberculatus</name>
    <dbReference type="NCBI Taxonomy" id="210409"/>
    <lineage>
        <taxon>Eukaryota</taxon>
        <taxon>Metazoa</taxon>
        <taxon>Ecdysozoa</taxon>
        <taxon>Arthropoda</taxon>
        <taxon>Crustacea</taxon>
        <taxon>Multicrustacea</taxon>
        <taxon>Malacostraca</taxon>
        <taxon>Eumalacostraca</taxon>
        <taxon>Eucarida</taxon>
        <taxon>Decapoda</taxon>
        <taxon>Pleocyemata</taxon>
        <taxon>Brachyura</taxon>
        <taxon>Eubrachyura</taxon>
        <taxon>Portunoidea</taxon>
        <taxon>Portunidae</taxon>
        <taxon>Portuninae</taxon>
        <taxon>Portunus</taxon>
    </lineage>
</organism>
<accession>A0A5B7IBC2</accession>
<dbReference type="AlphaFoldDB" id="A0A5B7IBC2"/>
<dbReference type="EMBL" id="VSRR010051312">
    <property type="protein sequence ID" value="MPC79505.1"/>
    <property type="molecule type" value="Genomic_DNA"/>
</dbReference>
<evidence type="ECO:0000313" key="1">
    <source>
        <dbReference type="EMBL" id="MPC79505.1"/>
    </source>
</evidence>
<name>A0A5B7IBC2_PORTR</name>
<protein>
    <submittedName>
        <fullName evidence="1">Uncharacterized protein</fullName>
    </submittedName>
</protein>
<keyword evidence="2" id="KW-1185">Reference proteome</keyword>
<gene>
    <name evidence="1" type="ORF">E2C01_074034</name>
</gene>
<proteinExistence type="predicted"/>